<organism evidence="3 4">
    <name type="scientific">Heterorhabditis bacteriophora</name>
    <name type="common">Entomopathogenic nematode worm</name>
    <dbReference type="NCBI Taxonomy" id="37862"/>
    <lineage>
        <taxon>Eukaryota</taxon>
        <taxon>Metazoa</taxon>
        <taxon>Ecdysozoa</taxon>
        <taxon>Nematoda</taxon>
        <taxon>Chromadorea</taxon>
        <taxon>Rhabditida</taxon>
        <taxon>Rhabditina</taxon>
        <taxon>Rhabditomorpha</taxon>
        <taxon>Strongyloidea</taxon>
        <taxon>Heterorhabditidae</taxon>
        <taxon>Heterorhabditis</taxon>
    </lineage>
</organism>
<keyword evidence="2" id="KW-0472">Membrane</keyword>
<reference evidence="4" key="1">
    <citation type="submission" date="2016-11" db="UniProtKB">
        <authorList>
            <consortium name="WormBaseParasite"/>
        </authorList>
    </citation>
    <scope>IDENTIFICATION</scope>
</reference>
<feature type="transmembrane region" description="Helical" evidence="2">
    <location>
        <begin position="125"/>
        <end position="149"/>
    </location>
</feature>
<dbReference type="Proteomes" id="UP000095283">
    <property type="component" value="Unplaced"/>
</dbReference>
<evidence type="ECO:0000313" key="4">
    <source>
        <dbReference type="WBParaSite" id="Hba_03390"/>
    </source>
</evidence>
<name>A0A1I7WEP8_HETBA</name>
<evidence type="ECO:0000256" key="2">
    <source>
        <dbReference type="SAM" id="Phobius"/>
    </source>
</evidence>
<sequence length="358" mass="40946">MYFQLCCPNVMLKRDVRCQSLPGCSATLVRSKFRRISTYFSCARGSHKGRTDLQDGSGDGPEENDEQWDKIPEQHIKKISGWQGSMDQCSIMTVKSVLYCKYQSLASSSGNIYRNVVCLGNKEKVLLCVVLSVSLALILLLVACIVQQFCGGSKKDERVRYSIERSQLIAKSNPCKCEAQSHRETNNELLSWEERGELKKKRTLCLTSFAPTNNLLDGLSSVVEMGDIESETFLRYSLSTPPRSTHYDFYLNNSFFSRGFFFVPCTISRSDFNVPPMGADDWNQSVHSEWDRIPLHLRLLLVHYRLQLNLQLHLFFRFHLPHTLYPLAPIADREKRPVVQTLPGIIVPPWLQQLHFSA</sequence>
<evidence type="ECO:0000313" key="3">
    <source>
        <dbReference type="Proteomes" id="UP000095283"/>
    </source>
</evidence>
<keyword evidence="3" id="KW-1185">Reference proteome</keyword>
<accession>A0A1I7WEP8</accession>
<feature type="region of interest" description="Disordered" evidence="1">
    <location>
        <begin position="46"/>
        <end position="69"/>
    </location>
</feature>
<proteinExistence type="predicted"/>
<dbReference type="AlphaFoldDB" id="A0A1I7WEP8"/>
<evidence type="ECO:0000256" key="1">
    <source>
        <dbReference type="SAM" id="MobiDB-lite"/>
    </source>
</evidence>
<keyword evidence="2" id="KW-0812">Transmembrane</keyword>
<protein>
    <submittedName>
        <fullName evidence="4">Neural_ProG_Cyt domain-containing protein</fullName>
    </submittedName>
</protein>
<dbReference type="WBParaSite" id="Hba_03390">
    <property type="protein sequence ID" value="Hba_03390"/>
    <property type="gene ID" value="Hba_03390"/>
</dbReference>
<keyword evidence="2" id="KW-1133">Transmembrane helix</keyword>